<feature type="binding site" evidence="4 6">
    <location>
        <position position="137"/>
    </location>
    <ligand>
        <name>substrate</name>
    </ligand>
</feature>
<keyword evidence="2 4" id="KW-0819">tRNA processing</keyword>
<dbReference type="NCBIfam" id="TIGR00071">
    <property type="entry name" value="hisT_truA"/>
    <property type="match status" value="1"/>
</dbReference>
<protein>
    <recommendedName>
        <fullName evidence="4">tRNA pseudouridine synthase A</fullName>
        <ecNumber evidence="4">5.4.99.12</ecNumber>
    </recommendedName>
    <alternativeName>
        <fullName evidence="4">tRNA pseudouridine(38-40) synthase</fullName>
    </alternativeName>
    <alternativeName>
        <fullName evidence="4">tRNA pseudouridylate synthase I</fullName>
    </alternativeName>
    <alternativeName>
        <fullName evidence="4">tRNA-uridine isomerase I</fullName>
    </alternativeName>
</protein>
<gene>
    <name evidence="4 9" type="primary">truA</name>
    <name evidence="9" type="ORF">FJ693_08985</name>
</gene>
<dbReference type="GO" id="GO:0031119">
    <property type="term" value="P:tRNA pseudouridine synthesis"/>
    <property type="evidence" value="ECO:0007669"/>
    <property type="project" value="UniProtKB-UniRule"/>
</dbReference>
<reference evidence="9 10" key="1">
    <citation type="submission" date="2019-07" db="EMBL/GenBank/DDBJ databases">
        <title>Georgenia wutianyii sp. nov. and Georgenia *** sp. nov. isolated from plateau pika (Ochotona curzoniae) in the Qinghai-Tibet plateau of China.</title>
        <authorList>
            <person name="Tian Z."/>
        </authorList>
    </citation>
    <scope>NUCLEOTIDE SEQUENCE [LARGE SCALE GENOMIC DNA]</scope>
    <source>
        <strain evidence="9 10">Z446</strain>
    </source>
</reference>
<dbReference type="Gene3D" id="3.30.70.580">
    <property type="entry name" value="Pseudouridine synthase I, catalytic domain, N-terminal subdomain"/>
    <property type="match status" value="1"/>
</dbReference>
<dbReference type="SUPFAM" id="SSF55120">
    <property type="entry name" value="Pseudouridine synthase"/>
    <property type="match status" value="1"/>
</dbReference>
<name>A0A552WS52_9MICO</name>
<keyword evidence="3 4" id="KW-0413">Isomerase</keyword>
<dbReference type="PANTHER" id="PTHR11142:SF0">
    <property type="entry name" value="TRNA PSEUDOURIDINE SYNTHASE-LIKE 1"/>
    <property type="match status" value="1"/>
</dbReference>
<comment type="caution">
    <text evidence="9">The sequence shown here is derived from an EMBL/GenBank/DDBJ whole genome shotgun (WGS) entry which is preliminary data.</text>
</comment>
<dbReference type="CDD" id="cd02570">
    <property type="entry name" value="PseudoU_synth_EcTruA"/>
    <property type="match status" value="1"/>
</dbReference>
<evidence type="ECO:0000259" key="8">
    <source>
        <dbReference type="Pfam" id="PF01416"/>
    </source>
</evidence>
<evidence type="ECO:0000256" key="3">
    <source>
        <dbReference type="ARBA" id="ARBA00023235"/>
    </source>
</evidence>
<organism evidence="9 10">
    <name type="scientific">Georgenia yuyongxinii</name>
    <dbReference type="NCBI Taxonomy" id="2589797"/>
    <lineage>
        <taxon>Bacteria</taxon>
        <taxon>Bacillati</taxon>
        <taxon>Actinomycetota</taxon>
        <taxon>Actinomycetes</taxon>
        <taxon>Micrococcales</taxon>
        <taxon>Bogoriellaceae</taxon>
        <taxon>Georgenia</taxon>
    </lineage>
</organism>
<keyword evidence="10" id="KW-1185">Reference proteome</keyword>
<dbReference type="InterPro" id="IPR020097">
    <property type="entry name" value="PsdUridine_synth_TruA_a/b_dom"/>
</dbReference>
<comment type="similarity">
    <text evidence="1 4 7">Belongs to the tRNA pseudouridine synthase TruA family.</text>
</comment>
<dbReference type="GO" id="GO:0003723">
    <property type="term" value="F:RNA binding"/>
    <property type="evidence" value="ECO:0007669"/>
    <property type="project" value="InterPro"/>
</dbReference>
<comment type="function">
    <text evidence="4">Formation of pseudouridine at positions 38, 39 and 40 in the anticodon stem and loop of transfer RNAs.</text>
</comment>
<dbReference type="PANTHER" id="PTHR11142">
    <property type="entry name" value="PSEUDOURIDYLATE SYNTHASE"/>
    <property type="match status" value="1"/>
</dbReference>
<dbReference type="PIRSF" id="PIRSF001430">
    <property type="entry name" value="tRNA_psdUrid_synth"/>
    <property type="match status" value="1"/>
</dbReference>
<evidence type="ECO:0000313" key="10">
    <source>
        <dbReference type="Proteomes" id="UP000318693"/>
    </source>
</evidence>
<evidence type="ECO:0000256" key="1">
    <source>
        <dbReference type="ARBA" id="ARBA00009375"/>
    </source>
</evidence>
<evidence type="ECO:0000313" key="9">
    <source>
        <dbReference type="EMBL" id="TRW45535.1"/>
    </source>
</evidence>
<dbReference type="EC" id="5.4.99.12" evidence="4"/>
<evidence type="ECO:0000256" key="7">
    <source>
        <dbReference type="RuleBase" id="RU003792"/>
    </source>
</evidence>
<accession>A0A552WS52</accession>
<dbReference type="InterPro" id="IPR020094">
    <property type="entry name" value="TruA/RsuA/RluB/E/F_N"/>
</dbReference>
<dbReference type="AlphaFoldDB" id="A0A552WS52"/>
<dbReference type="EMBL" id="VJXR01000021">
    <property type="protein sequence ID" value="TRW45535.1"/>
    <property type="molecule type" value="Genomic_DNA"/>
</dbReference>
<evidence type="ECO:0000256" key="2">
    <source>
        <dbReference type="ARBA" id="ARBA00022694"/>
    </source>
</evidence>
<dbReference type="Gene3D" id="3.30.70.660">
    <property type="entry name" value="Pseudouridine synthase I, catalytic domain, C-terminal subdomain"/>
    <property type="match status" value="1"/>
</dbReference>
<dbReference type="GO" id="GO:0160147">
    <property type="term" value="F:tRNA pseudouridine(38-40) synthase activity"/>
    <property type="evidence" value="ECO:0007669"/>
    <property type="project" value="UniProtKB-EC"/>
</dbReference>
<dbReference type="Pfam" id="PF01416">
    <property type="entry name" value="PseudoU_synth_1"/>
    <property type="match status" value="1"/>
</dbReference>
<evidence type="ECO:0000256" key="5">
    <source>
        <dbReference type="PIRSR" id="PIRSR001430-1"/>
    </source>
</evidence>
<dbReference type="Proteomes" id="UP000318693">
    <property type="component" value="Unassembled WGS sequence"/>
</dbReference>
<dbReference type="InterPro" id="IPR001406">
    <property type="entry name" value="PsdUridine_synth_TruA"/>
</dbReference>
<dbReference type="HAMAP" id="MF_00171">
    <property type="entry name" value="TruA"/>
    <property type="match status" value="1"/>
</dbReference>
<comment type="subunit">
    <text evidence="4">Homodimer.</text>
</comment>
<comment type="caution">
    <text evidence="4">Lacks conserved residue(s) required for the propagation of feature annotation.</text>
</comment>
<dbReference type="RefSeq" id="WP_143418207.1">
    <property type="nucleotide sequence ID" value="NZ_VJXR01000021.1"/>
</dbReference>
<feature type="active site" description="Nucleophile" evidence="4 5">
    <location>
        <position position="60"/>
    </location>
</feature>
<sequence length="299" mass="31784">MSTPDAPHLRVRLDLSYDGAAFAGWATQPGLRTVQGTLEEALATVLRLPSVRLTVAGRTDAGVHARGQVAHVDVPATTWEAVPGRSDRTPGEALVVRLAGVLGRGGSPRGASDVVVHRAVAAPTGFDARFAAVWRRYAYRLADDVACRDPLRRHDVVWHGRALDVAAMDAAAQHLLGEHDFAAYCKPREGATTIRTLLDLRWRRVPAGEPDAGLVVAAVRADAFCHSMVRALVGACLAVGEGRHPVEWPGQVLAAGLRDAAVTVAPAHGLTLEEVAYPADHELTARAVQARARRVLPGP</sequence>
<evidence type="ECO:0000256" key="4">
    <source>
        <dbReference type="HAMAP-Rule" id="MF_00171"/>
    </source>
</evidence>
<proteinExistence type="inferred from homology"/>
<comment type="catalytic activity">
    <reaction evidence="4 7">
        <text>uridine(38/39/40) in tRNA = pseudouridine(38/39/40) in tRNA</text>
        <dbReference type="Rhea" id="RHEA:22376"/>
        <dbReference type="Rhea" id="RHEA-COMP:10085"/>
        <dbReference type="Rhea" id="RHEA-COMP:10087"/>
        <dbReference type="ChEBI" id="CHEBI:65314"/>
        <dbReference type="ChEBI" id="CHEBI:65315"/>
        <dbReference type="EC" id="5.4.99.12"/>
    </reaction>
</comment>
<evidence type="ECO:0000256" key="6">
    <source>
        <dbReference type="PIRSR" id="PIRSR001430-2"/>
    </source>
</evidence>
<dbReference type="FunFam" id="3.30.70.660:FF:000003">
    <property type="entry name" value="tRNA pseudouridine synthase A"/>
    <property type="match status" value="1"/>
</dbReference>
<dbReference type="InterPro" id="IPR020095">
    <property type="entry name" value="PsdUridine_synth_TruA_C"/>
</dbReference>
<feature type="domain" description="Pseudouridine synthase I TruA alpha/beta" evidence="8">
    <location>
        <begin position="171"/>
        <end position="278"/>
    </location>
</feature>
<dbReference type="InterPro" id="IPR020103">
    <property type="entry name" value="PsdUridine_synth_cat_dom_sf"/>
</dbReference>